<name>A0A0M3IP36_ASCLU</name>
<dbReference type="PROSITE" id="PS00518">
    <property type="entry name" value="ZF_RING_1"/>
    <property type="match status" value="1"/>
</dbReference>
<dbReference type="GO" id="GO:0008270">
    <property type="term" value="F:zinc ion binding"/>
    <property type="evidence" value="ECO:0007669"/>
    <property type="project" value="UniProtKB-KW"/>
</dbReference>
<evidence type="ECO:0000313" key="7">
    <source>
        <dbReference type="WBParaSite" id="ALUE_0002051401-mRNA-1"/>
    </source>
</evidence>
<dbReference type="Pfam" id="PF13920">
    <property type="entry name" value="zf-C3HC4_3"/>
    <property type="match status" value="1"/>
</dbReference>
<protein>
    <submittedName>
        <fullName evidence="7">RING-type domain-containing protein</fullName>
    </submittedName>
</protein>
<dbReference type="InterPro" id="IPR001841">
    <property type="entry name" value="Znf_RING"/>
</dbReference>
<dbReference type="AlphaFoldDB" id="A0A0M3IP36"/>
<dbReference type="InterPro" id="IPR013083">
    <property type="entry name" value="Znf_RING/FYVE/PHD"/>
</dbReference>
<evidence type="ECO:0000256" key="2">
    <source>
        <dbReference type="ARBA" id="ARBA00022771"/>
    </source>
</evidence>
<dbReference type="WBParaSite" id="ALUE_0002051401-mRNA-1">
    <property type="protein sequence ID" value="ALUE_0002051401-mRNA-1"/>
    <property type="gene ID" value="ALUE_0002051401"/>
</dbReference>
<evidence type="ECO:0000256" key="3">
    <source>
        <dbReference type="ARBA" id="ARBA00022833"/>
    </source>
</evidence>
<proteinExistence type="predicted"/>
<organism evidence="6 7">
    <name type="scientific">Ascaris lumbricoides</name>
    <name type="common">Giant roundworm</name>
    <dbReference type="NCBI Taxonomy" id="6252"/>
    <lineage>
        <taxon>Eukaryota</taxon>
        <taxon>Metazoa</taxon>
        <taxon>Ecdysozoa</taxon>
        <taxon>Nematoda</taxon>
        <taxon>Chromadorea</taxon>
        <taxon>Rhabditida</taxon>
        <taxon>Spirurina</taxon>
        <taxon>Ascaridomorpha</taxon>
        <taxon>Ascaridoidea</taxon>
        <taxon>Ascarididae</taxon>
        <taxon>Ascaris</taxon>
    </lineage>
</organism>
<evidence type="ECO:0000256" key="4">
    <source>
        <dbReference type="PROSITE-ProRule" id="PRU00175"/>
    </source>
</evidence>
<evidence type="ECO:0000259" key="5">
    <source>
        <dbReference type="PROSITE" id="PS50089"/>
    </source>
</evidence>
<keyword evidence="3" id="KW-0862">Zinc</keyword>
<accession>A0A0M3IP36</accession>
<keyword evidence="2 4" id="KW-0863">Zinc-finger</keyword>
<keyword evidence="1" id="KW-0479">Metal-binding</keyword>
<feature type="domain" description="RING-type" evidence="5">
    <location>
        <begin position="1"/>
        <end position="28"/>
    </location>
</feature>
<dbReference type="PROSITE" id="PS50089">
    <property type="entry name" value="ZF_RING_2"/>
    <property type="match status" value="1"/>
</dbReference>
<dbReference type="InterPro" id="IPR017907">
    <property type="entry name" value="Znf_RING_CS"/>
</dbReference>
<dbReference type="Gene3D" id="3.30.40.10">
    <property type="entry name" value="Zinc/RING finger domain, C3HC4 (zinc finger)"/>
    <property type="match status" value="1"/>
</dbReference>
<dbReference type="Proteomes" id="UP000036681">
    <property type="component" value="Unplaced"/>
</dbReference>
<dbReference type="SUPFAM" id="SSF57850">
    <property type="entry name" value="RING/U-box"/>
    <property type="match status" value="1"/>
</dbReference>
<evidence type="ECO:0000256" key="1">
    <source>
        <dbReference type="ARBA" id="ARBA00022723"/>
    </source>
</evidence>
<keyword evidence="6" id="KW-1185">Reference proteome</keyword>
<evidence type="ECO:0000313" key="6">
    <source>
        <dbReference type="Proteomes" id="UP000036681"/>
    </source>
</evidence>
<reference evidence="7" key="1">
    <citation type="submission" date="2017-02" db="UniProtKB">
        <authorList>
            <consortium name="WormBaseParasite"/>
        </authorList>
    </citation>
    <scope>IDENTIFICATION</scope>
</reference>
<sequence length="194" mass="22944">MILRCGHSFCELCAEESINFSDKCPLCRQKSVGICIFNRSLDQCIQSWMSTQDKSIKEAYRQRVAQYSSNCSIRFFKFDSLNSVAEILLLKNRARIILWTVISRSKNDGVKIDDVEKLYNEIQREWGRETVEFDADLKEQIRREALLHDGCFFKLFKDDNCNSRLKFPHYVFHNAFQNCEFQQNQLFLISRARI</sequence>